<evidence type="ECO:0000313" key="2">
    <source>
        <dbReference type="EMBL" id="KJH50459.1"/>
    </source>
</evidence>
<proteinExistence type="predicted"/>
<evidence type="ECO:0000313" key="3">
    <source>
        <dbReference type="Proteomes" id="UP000053766"/>
    </source>
</evidence>
<dbReference type="Proteomes" id="UP000053766">
    <property type="component" value="Unassembled WGS sequence"/>
</dbReference>
<gene>
    <name evidence="2" type="ORF">DICVIV_03391</name>
</gene>
<dbReference type="EMBL" id="KN716205">
    <property type="protein sequence ID" value="KJH50459.1"/>
    <property type="molecule type" value="Genomic_DNA"/>
</dbReference>
<dbReference type="AlphaFoldDB" id="A0A0D8Y366"/>
<organism evidence="2 3">
    <name type="scientific">Dictyocaulus viviparus</name>
    <name type="common">Bovine lungworm</name>
    <dbReference type="NCBI Taxonomy" id="29172"/>
    <lineage>
        <taxon>Eukaryota</taxon>
        <taxon>Metazoa</taxon>
        <taxon>Ecdysozoa</taxon>
        <taxon>Nematoda</taxon>
        <taxon>Chromadorea</taxon>
        <taxon>Rhabditida</taxon>
        <taxon>Rhabditina</taxon>
        <taxon>Rhabditomorpha</taxon>
        <taxon>Strongyloidea</taxon>
        <taxon>Metastrongylidae</taxon>
        <taxon>Dictyocaulus</taxon>
    </lineage>
</organism>
<sequence>MLNLKHDSSDDPVIKAEKQTIDGRMNTSQGTVQWSEWSTCNCAVQSRKSICLPIDQMVSHTSQPLIDYRQRQRRASTMCSPPVYETRACHSDRCQL</sequence>
<reference evidence="3" key="2">
    <citation type="journal article" date="2016" name="Sci. Rep.">
        <title>Dictyocaulus viviparus genome, variome and transcriptome elucidate lungworm biology and support future intervention.</title>
        <authorList>
            <person name="McNulty S.N."/>
            <person name="Strube C."/>
            <person name="Rosa B.A."/>
            <person name="Martin J.C."/>
            <person name="Tyagi R."/>
            <person name="Choi Y.J."/>
            <person name="Wang Q."/>
            <person name="Hallsworth Pepin K."/>
            <person name="Zhang X."/>
            <person name="Ozersky P."/>
            <person name="Wilson R.K."/>
            <person name="Sternberg P.W."/>
            <person name="Gasser R.B."/>
            <person name="Mitreva M."/>
        </authorList>
    </citation>
    <scope>NUCLEOTIDE SEQUENCE [LARGE SCALE GENOMIC DNA]</scope>
    <source>
        <strain evidence="3">HannoverDv2000</strain>
    </source>
</reference>
<evidence type="ECO:0000256" key="1">
    <source>
        <dbReference type="SAM" id="MobiDB-lite"/>
    </source>
</evidence>
<feature type="region of interest" description="Disordered" evidence="1">
    <location>
        <begin position="1"/>
        <end position="28"/>
    </location>
</feature>
<accession>A0A0D8Y366</accession>
<protein>
    <recommendedName>
        <fullName evidence="4">Thrombospondin type 1 domain protein</fullName>
    </recommendedName>
</protein>
<keyword evidence="3" id="KW-1185">Reference proteome</keyword>
<reference evidence="2 3" key="1">
    <citation type="submission" date="2013-11" db="EMBL/GenBank/DDBJ databases">
        <title>Draft genome of the bovine lungworm Dictyocaulus viviparus.</title>
        <authorList>
            <person name="Mitreva M."/>
        </authorList>
    </citation>
    <scope>NUCLEOTIDE SEQUENCE [LARGE SCALE GENOMIC DNA]</scope>
    <source>
        <strain evidence="2 3">HannoverDv2000</strain>
    </source>
</reference>
<evidence type="ECO:0008006" key="4">
    <source>
        <dbReference type="Google" id="ProtNLM"/>
    </source>
</evidence>
<feature type="compositionally biased region" description="Basic and acidic residues" evidence="1">
    <location>
        <begin position="1"/>
        <end position="21"/>
    </location>
</feature>
<name>A0A0D8Y366_DICVI</name>
<dbReference type="OrthoDB" id="5855801at2759"/>